<feature type="domain" description="BTB" evidence="2">
    <location>
        <begin position="25"/>
        <end position="106"/>
    </location>
</feature>
<evidence type="ECO:0000313" key="3">
    <source>
        <dbReference type="EMBL" id="KAG5645404.1"/>
    </source>
</evidence>
<dbReference type="InterPro" id="IPR000210">
    <property type="entry name" value="BTB/POZ_dom"/>
</dbReference>
<organism evidence="3 4">
    <name type="scientific">Asterophora parasitica</name>
    <dbReference type="NCBI Taxonomy" id="117018"/>
    <lineage>
        <taxon>Eukaryota</taxon>
        <taxon>Fungi</taxon>
        <taxon>Dikarya</taxon>
        <taxon>Basidiomycota</taxon>
        <taxon>Agaricomycotina</taxon>
        <taxon>Agaricomycetes</taxon>
        <taxon>Agaricomycetidae</taxon>
        <taxon>Agaricales</taxon>
        <taxon>Tricholomatineae</taxon>
        <taxon>Lyophyllaceae</taxon>
        <taxon>Asterophora</taxon>
    </lineage>
</organism>
<accession>A0A9P7KDK6</accession>
<dbReference type="AlphaFoldDB" id="A0A9P7KDK6"/>
<dbReference type="PROSITE" id="PS50097">
    <property type="entry name" value="BTB"/>
    <property type="match status" value="1"/>
</dbReference>
<evidence type="ECO:0000313" key="4">
    <source>
        <dbReference type="Proteomes" id="UP000775547"/>
    </source>
</evidence>
<evidence type="ECO:0000256" key="1">
    <source>
        <dbReference type="SAM" id="MobiDB-lite"/>
    </source>
</evidence>
<sequence length="281" mass="31899">MPTTPSNEREFKKLQRNPHYYLNGGDVHFLVHAFVIRTVGNQLFRVHRFFFERESAVFLKQIDAPTAPGRPRQGEDDSVALVLDVAPLNFEKFLGVFYNPRYSLYDWSSDDWTCILELAVKWEFPEVKNLAVRELEKQEDMSVITRIALYQKFQVDHALLVPLYGTLCSRPDALDDDESRLIGRKTTVLVFRARERLRAQSSDGGKSPLPAGLEREDVERTILTLLPNRSTPDSLPNKRTIGEESITDASAKDKEGDSGRNSPVILNANGRTGRAVKPNKL</sequence>
<reference evidence="3" key="2">
    <citation type="submission" date="2021-10" db="EMBL/GenBank/DDBJ databases">
        <title>Phylogenomics reveals ancestral predisposition of the termite-cultivated fungus Termitomyces towards a domesticated lifestyle.</title>
        <authorList>
            <person name="Auxier B."/>
            <person name="Grum-Grzhimaylo A."/>
            <person name="Cardenas M.E."/>
            <person name="Lodge J.D."/>
            <person name="Laessoe T."/>
            <person name="Pedersen O."/>
            <person name="Smith M.E."/>
            <person name="Kuyper T.W."/>
            <person name="Franco-Molano E.A."/>
            <person name="Baroni T.J."/>
            <person name="Aanen D.K."/>
        </authorList>
    </citation>
    <scope>NUCLEOTIDE SEQUENCE</scope>
    <source>
        <strain evidence="3">AP01</strain>
        <tissue evidence="3">Mycelium</tissue>
    </source>
</reference>
<dbReference type="Proteomes" id="UP000775547">
    <property type="component" value="Unassembled WGS sequence"/>
</dbReference>
<name>A0A9P7KDK6_9AGAR</name>
<dbReference type="InterPro" id="IPR011333">
    <property type="entry name" value="SKP1/BTB/POZ_sf"/>
</dbReference>
<dbReference type="Gene3D" id="3.30.710.10">
    <property type="entry name" value="Potassium Channel Kv1.1, Chain A"/>
    <property type="match status" value="1"/>
</dbReference>
<reference evidence="3" key="1">
    <citation type="submission" date="2020-07" db="EMBL/GenBank/DDBJ databases">
        <authorList>
            <person name="Nieuwenhuis M."/>
            <person name="Van De Peppel L.J.J."/>
        </authorList>
    </citation>
    <scope>NUCLEOTIDE SEQUENCE</scope>
    <source>
        <strain evidence="3">AP01</strain>
        <tissue evidence="3">Mycelium</tissue>
    </source>
</reference>
<gene>
    <name evidence="3" type="ORF">DXG03_006228</name>
</gene>
<dbReference type="OrthoDB" id="9997739at2759"/>
<feature type="region of interest" description="Disordered" evidence="1">
    <location>
        <begin position="226"/>
        <end position="281"/>
    </location>
</feature>
<evidence type="ECO:0000259" key="2">
    <source>
        <dbReference type="PROSITE" id="PS50097"/>
    </source>
</evidence>
<dbReference type="EMBL" id="JABCKV010000040">
    <property type="protein sequence ID" value="KAG5645404.1"/>
    <property type="molecule type" value="Genomic_DNA"/>
</dbReference>
<proteinExistence type="predicted"/>
<comment type="caution">
    <text evidence="3">The sequence shown here is derived from an EMBL/GenBank/DDBJ whole genome shotgun (WGS) entry which is preliminary data.</text>
</comment>
<protein>
    <recommendedName>
        <fullName evidence="2">BTB domain-containing protein</fullName>
    </recommendedName>
</protein>
<keyword evidence="4" id="KW-1185">Reference proteome</keyword>